<evidence type="ECO:0000256" key="1">
    <source>
        <dbReference type="SAM" id="Phobius"/>
    </source>
</evidence>
<keyword evidence="1" id="KW-1133">Transmembrane helix</keyword>
<evidence type="ECO:0000313" key="2">
    <source>
        <dbReference type="EMBL" id="MCZ8533493.1"/>
    </source>
</evidence>
<sequence length="64" mass="6989">MQNTKVALIVSLCALIVIPGLFLIVSLITGQWKFLLFSIPPALIAGLTGLNLTIRQIKIERKSV</sequence>
<dbReference type="Proteomes" id="UP001152172">
    <property type="component" value="Unassembled WGS sequence"/>
</dbReference>
<dbReference type="EMBL" id="JAMKBI010000005">
    <property type="protein sequence ID" value="MCZ8533493.1"/>
    <property type="molecule type" value="Genomic_DNA"/>
</dbReference>
<dbReference type="RefSeq" id="WP_269921855.1">
    <property type="nucleotide sequence ID" value="NZ_JAMKBI010000005.1"/>
</dbReference>
<reference evidence="2" key="1">
    <citation type="submission" date="2022-05" db="EMBL/GenBank/DDBJ databases">
        <authorList>
            <person name="Colautti A."/>
            <person name="Iacumin L."/>
        </authorList>
    </citation>
    <scope>NUCLEOTIDE SEQUENCE</scope>
    <source>
        <strain evidence="2">DSM 30747</strain>
    </source>
</reference>
<keyword evidence="1" id="KW-0472">Membrane</keyword>
<organism evidence="2 3">
    <name type="scientific">Psychrobacillus psychrodurans</name>
    <dbReference type="NCBI Taxonomy" id="126157"/>
    <lineage>
        <taxon>Bacteria</taxon>
        <taxon>Bacillati</taxon>
        <taxon>Bacillota</taxon>
        <taxon>Bacilli</taxon>
        <taxon>Bacillales</taxon>
        <taxon>Bacillaceae</taxon>
        <taxon>Psychrobacillus</taxon>
    </lineage>
</organism>
<evidence type="ECO:0000313" key="3">
    <source>
        <dbReference type="Proteomes" id="UP001152172"/>
    </source>
</evidence>
<protein>
    <submittedName>
        <fullName evidence="2">Uncharacterized protein</fullName>
    </submittedName>
</protein>
<keyword evidence="3" id="KW-1185">Reference proteome</keyword>
<keyword evidence="1" id="KW-0812">Transmembrane</keyword>
<feature type="transmembrane region" description="Helical" evidence="1">
    <location>
        <begin position="34"/>
        <end position="54"/>
    </location>
</feature>
<dbReference type="AlphaFoldDB" id="A0A9X3RAU0"/>
<comment type="caution">
    <text evidence="2">The sequence shown here is derived from an EMBL/GenBank/DDBJ whole genome shotgun (WGS) entry which is preliminary data.</text>
</comment>
<feature type="transmembrane region" description="Helical" evidence="1">
    <location>
        <begin position="7"/>
        <end position="28"/>
    </location>
</feature>
<proteinExistence type="predicted"/>
<accession>A0A9X3RAU0</accession>
<gene>
    <name evidence="2" type="ORF">M9R61_09140</name>
</gene>
<name>A0A9X3RAU0_9BACI</name>